<dbReference type="SMART" id="SM00240">
    <property type="entry name" value="FHA"/>
    <property type="match status" value="1"/>
</dbReference>
<dbReference type="SUPFAM" id="SSF49879">
    <property type="entry name" value="SMAD/FHA domain"/>
    <property type="match status" value="1"/>
</dbReference>
<gene>
    <name evidence="3" type="primary">tagH</name>
    <name evidence="3" type="ORF">J6595_10140</name>
</gene>
<proteinExistence type="predicted"/>
<dbReference type="InterPro" id="IPR017735">
    <property type="entry name" value="T6SS_FHA"/>
</dbReference>
<feature type="compositionally biased region" description="Basic and acidic residues" evidence="1">
    <location>
        <begin position="195"/>
        <end position="212"/>
    </location>
</feature>
<dbReference type="Pfam" id="PF20232">
    <property type="entry name" value="T6SS_FHA_C"/>
    <property type="match status" value="1"/>
</dbReference>
<reference evidence="3 4" key="1">
    <citation type="submission" date="2021-04" db="EMBL/GenBank/DDBJ databases">
        <title>Whole genome sequence of Jiella sp. KSK16Y-1.</title>
        <authorList>
            <person name="Tuo L."/>
        </authorList>
    </citation>
    <scope>NUCLEOTIDE SEQUENCE [LARGE SCALE GENOMIC DNA]</scope>
    <source>
        <strain evidence="3 4">KSK16Y-1</strain>
    </source>
</reference>
<feature type="region of interest" description="Disordered" evidence="1">
    <location>
        <begin position="152"/>
        <end position="275"/>
    </location>
</feature>
<feature type="compositionally biased region" description="Basic and acidic residues" evidence="1">
    <location>
        <begin position="255"/>
        <end position="266"/>
    </location>
</feature>
<evidence type="ECO:0000259" key="2">
    <source>
        <dbReference type="PROSITE" id="PS50006"/>
    </source>
</evidence>
<feature type="domain" description="FHA" evidence="2">
    <location>
        <begin position="28"/>
        <end position="78"/>
    </location>
</feature>
<protein>
    <submittedName>
        <fullName evidence="3">Type VI secretion system-associated FHA domain protein TagH</fullName>
    </submittedName>
</protein>
<sequence>MRIDLVLENLDRLDNGGPVSFSATDRTFEIGREPPRDWVLPDPDRFVSSRHCEIRFEDGGFVLIDHSTNGTFVNGSDNRLPGPRRLESGDRLLIGQYHVTVQISATVGGWEDDEPRLATAGNAWREPPRPAAAIADASDPWSIDGPVPPPIELRPAPQPNPPAFGQEPIDFVLQGPGASPADAFRPAPTDWSDDAEARGSHGEPRAFEEYDQRFGSGGTEPSQPFDEEDDPFEINASPARAEPVRPAPSVAARRRRDEWSEREPRAAEQSTGAVRDVAHRPASMEADFTAQVTEPSSPREAERLLSAMAQAAGLDPTIFSGRPPEEVAREIGTLLSLVTGGVGELLRMRAKAKTVTRSGDRTTIEAMGNNALKFSPNPQGALAKMFGADGPGYLAPSESFEEAFNDLSQHELITFAAMQKALKRLIDDLSPEAITARLPSSVMPFSRKAQAWDLFVNRWDAKTEPFEHGMLDVFLQYFREIYDENARSRRR</sequence>
<dbReference type="InterPro" id="IPR046883">
    <property type="entry name" value="T6SS_FHA_C"/>
</dbReference>
<organism evidence="3 4">
    <name type="scientific">Jiella mangrovi</name>
    <dbReference type="NCBI Taxonomy" id="2821407"/>
    <lineage>
        <taxon>Bacteria</taxon>
        <taxon>Pseudomonadati</taxon>
        <taxon>Pseudomonadota</taxon>
        <taxon>Alphaproteobacteria</taxon>
        <taxon>Hyphomicrobiales</taxon>
        <taxon>Aurantimonadaceae</taxon>
        <taxon>Jiella</taxon>
    </lineage>
</organism>
<dbReference type="NCBIfam" id="TIGR03354">
    <property type="entry name" value="VI_FHA"/>
    <property type="match status" value="1"/>
</dbReference>
<name>A0ABS4BGR0_9HYPH</name>
<keyword evidence="4" id="KW-1185">Reference proteome</keyword>
<evidence type="ECO:0000313" key="4">
    <source>
        <dbReference type="Proteomes" id="UP000678276"/>
    </source>
</evidence>
<dbReference type="CDD" id="cd00060">
    <property type="entry name" value="FHA"/>
    <property type="match status" value="1"/>
</dbReference>
<dbReference type="PROSITE" id="PS50006">
    <property type="entry name" value="FHA_DOMAIN"/>
    <property type="match status" value="1"/>
</dbReference>
<dbReference type="Proteomes" id="UP000678276">
    <property type="component" value="Unassembled WGS sequence"/>
</dbReference>
<dbReference type="EMBL" id="JAGJCF010000005">
    <property type="protein sequence ID" value="MBP0615941.1"/>
    <property type="molecule type" value="Genomic_DNA"/>
</dbReference>
<evidence type="ECO:0000313" key="3">
    <source>
        <dbReference type="EMBL" id="MBP0615941.1"/>
    </source>
</evidence>
<dbReference type="InterPro" id="IPR008984">
    <property type="entry name" value="SMAD_FHA_dom_sf"/>
</dbReference>
<comment type="caution">
    <text evidence="3">The sequence shown here is derived from an EMBL/GenBank/DDBJ whole genome shotgun (WGS) entry which is preliminary data.</text>
</comment>
<feature type="compositionally biased region" description="Pro residues" evidence="1">
    <location>
        <begin position="152"/>
        <end position="162"/>
    </location>
</feature>
<evidence type="ECO:0000256" key="1">
    <source>
        <dbReference type="SAM" id="MobiDB-lite"/>
    </source>
</evidence>
<dbReference type="InterPro" id="IPR000253">
    <property type="entry name" value="FHA_dom"/>
</dbReference>
<accession>A0ABS4BGR0</accession>
<dbReference type="Pfam" id="PF00498">
    <property type="entry name" value="FHA"/>
    <property type="match status" value="1"/>
</dbReference>
<dbReference type="Gene3D" id="2.60.200.20">
    <property type="match status" value="1"/>
</dbReference>
<dbReference type="RefSeq" id="WP_209594348.1">
    <property type="nucleotide sequence ID" value="NZ_JAGJCF010000005.1"/>
</dbReference>